<name>A0ABW3WYE1_9HYPH</name>
<reference evidence="2" key="1">
    <citation type="journal article" date="2019" name="Int. J. Syst. Evol. Microbiol.">
        <title>The Global Catalogue of Microorganisms (GCM) 10K type strain sequencing project: providing services to taxonomists for standard genome sequencing and annotation.</title>
        <authorList>
            <consortium name="The Broad Institute Genomics Platform"/>
            <consortium name="The Broad Institute Genome Sequencing Center for Infectious Disease"/>
            <person name="Wu L."/>
            <person name="Ma J."/>
        </authorList>
    </citation>
    <scope>NUCLEOTIDE SEQUENCE [LARGE SCALE GENOMIC DNA]</scope>
    <source>
        <strain evidence="2">CCUG 56108</strain>
    </source>
</reference>
<evidence type="ECO:0000313" key="1">
    <source>
        <dbReference type="EMBL" id="MFD1301585.1"/>
    </source>
</evidence>
<evidence type="ECO:0000313" key="2">
    <source>
        <dbReference type="Proteomes" id="UP001597176"/>
    </source>
</evidence>
<protein>
    <submittedName>
        <fullName evidence="1">HAD domain-containing protein</fullName>
    </submittedName>
</protein>
<organism evidence="1 2">
    <name type="scientific">Methylobacterium marchantiae</name>
    <dbReference type="NCBI Taxonomy" id="600331"/>
    <lineage>
        <taxon>Bacteria</taxon>
        <taxon>Pseudomonadati</taxon>
        <taxon>Pseudomonadota</taxon>
        <taxon>Alphaproteobacteria</taxon>
        <taxon>Hyphomicrobiales</taxon>
        <taxon>Methylobacteriaceae</taxon>
        <taxon>Methylobacterium</taxon>
    </lineage>
</organism>
<proteinExistence type="predicted"/>
<dbReference type="RefSeq" id="WP_238205498.1">
    <property type="nucleotide sequence ID" value="NZ_JBHTND010000008.1"/>
</dbReference>
<comment type="caution">
    <text evidence="1">The sequence shown here is derived from an EMBL/GenBank/DDBJ whole genome shotgun (WGS) entry which is preliminary data.</text>
</comment>
<sequence>MNEHREAGSPTIYLDVDGVVTTVGYQRRFGKDRLDPAQVALVAGLVREFDARVVVSSTWRIDDCRPTLIEAGLPETCFHLDWRTAILPTSRDAETGGMLAAERAGRGDEITEHATRNRITHYLVLDDVEVGPDHVNRHVRPVAEFGLSEADGVLARRLLAGMGDVRHTMDRNGACATPADLHFCRD</sequence>
<dbReference type="Pfam" id="PF18143">
    <property type="entry name" value="HAD_SAK_2"/>
    <property type="match status" value="1"/>
</dbReference>
<dbReference type="Proteomes" id="UP001597176">
    <property type="component" value="Unassembled WGS sequence"/>
</dbReference>
<keyword evidence="2" id="KW-1185">Reference proteome</keyword>
<accession>A0ABW3WYE1</accession>
<dbReference type="EMBL" id="JBHTND010000008">
    <property type="protein sequence ID" value="MFD1301585.1"/>
    <property type="molecule type" value="Genomic_DNA"/>
</dbReference>
<gene>
    <name evidence="1" type="ORF">ACFQ4G_08310</name>
</gene>